<dbReference type="Proteomes" id="UP000321331">
    <property type="component" value="Unassembled WGS sequence"/>
</dbReference>
<dbReference type="InterPro" id="IPR022698">
    <property type="entry name" value="OrsD"/>
</dbReference>
<dbReference type="AlphaFoldDB" id="A0A5C6SWZ0"/>
<evidence type="ECO:0000256" key="1">
    <source>
        <dbReference type="SAM" id="MobiDB-lite"/>
    </source>
</evidence>
<gene>
    <name evidence="2" type="ORF">FocTR4_00014711</name>
</gene>
<feature type="region of interest" description="Disordered" evidence="1">
    <location>
        <begin position="278"/>
        <end position="298"/>
    </location>
</feature>
<accession>A0A5C6SWZ0</accession>
<reference evidence="2 3" key="1">
    <citation type="submission" date="2019-07" db="EMBL/GenBank/DDBJ databases">
        <title>The First High-Quality Draft Genome Sequence of the Causal Agent of the Current Panama Disease Epidemic.</title>
        <authorList>
            <person name="Warmington R.J."/>
            <person name="Kay W."/>
            <person name="Jeffries A."/>
            <person name="Bebber D."/>
            <person name="Moore K."/>
            <person name="Studholme D.J."/>
        </authorList>
    </citation>
    <scope>NUCLEOTIDE SEQUENCE [LARGE SCALE GENOMIC DNA]</scope>
    <source>
        <strain evidence="2 3">TR4</strain>
    </source>
</reference>
<protein>
    <submittedName>
        <fullName evidence="2">Uncharacterized protein</fullName>
    </submittedName>
</protein>
<sequence>MESLDLIYFHSAFRIPICKSCKSVFATSIRSHIRTFHKELALSKQDLKKYEESFQGLSPICDRNVIRNLQPSSQDPAISHLPLHLDNILCLCCGDQKRPYVCHSETHMREHLQLVHDRQSHRRGQRYENGILEAWQKEGVACAPVACQTLSKSSSNRRYFPVLAPELEPTSVSEPTLSEISHAPASTVDGSGELDAGASSAYLQSSIPLETLIEEKLTQAAHLAATPAQHTQDQLQREVSPTSEQYRWIQFTEWGRYLAEYPLGAAARLHDLPSGESWNGSDMSGDSHHGNEHKRQRQSEYVLQHLLTALKRLVERARKTMSDGRFNVFDQHRLNSFLPRRTSGRPFFYKLQDNTYKEYARVAQKLICFVYRRAWAGTGPSLHHYRTSHFQ</sequence>
<proteinExistence type="predicted"/>
<evidence type="ECO:0000313" key="3">
    <source>
        <dbReference type="Proteomes" id="UP000321331"/>
    </source>
</evidence>
<dbReference type="Pfam" id="PF12013">
    <property type="entry name" value="OrsD"/>
    <property type="match status" value="1"/>
</dbReference>
<dbReference type="EMBL" id="VMNF01000008">
    <property type="protein sequence ID" value="TXC02804.1"/>
    <property type="molecule type" value="Genomic_DNA"/>
</dbReference>
<comment type="caution">
    <text evidence="2">The sequence shown here is derived from an EMBL/GenBank/DDBJ whole genome shotgun (WGS) entry which is preliminary data.</text>
</comment>
<organism evidence="2 3">
    <name type="scientific">Fusarium oxysporum f. sp. cubense</name>
    <dbReference type="NCBI Taxonomy" id="61366"/>
    <lineage>
        <taxon>Eukaryota</taxon>
        <taxon>Fungi</taxon>
        <taxon>Dikarya</taxon>
        <taxon>Ascomycota</taxon>
        <taxon>Pezizomycotina</taxon>
        <taxon>Sordariomycetes</taxon>
        <taxon>Hypocreomycetidae</taxon>
        <taxon>Hypocreales</taxon>
        <taxon>Nectriaceae</taxon>
        <taxon>Fusarium</taxon>
        <taxon>Fusarium oxysporum species complex</taxon>
    </lineage>
</organism>
<name>A0A5C6SWZ0_FUSOC</name>
<evidence type="ECO:0000313" key="2">
    <source>
        <dbReference type="EMBL" id="TXC02804.1"/>
    </source>
</evidence>